<reference evidence="3" key="1">
    <citation type="journal article" date="2019" name="Int. J. Syst. Evol. Microbiol.">
        <title>The Global Catalogue of Microorganisms (GCM) 10K type strain sequencing project: providing services to taxonomists for standard genome sequencing and annotation.</title>
        <authorList>
            <consortium name="The Broad Institute Genomics Platform"/>
            <consortium name="The Broad Institute Genome Sequencing Center for Infectious Disease"/>
            <person name="Wu L."/>
            <person name="Ma J."/>
        </authorList>
    </citation>
    <scope>NUCLEOTIDE SEQUENCE [LARGE SCALE GENOMIC DNA]</scope>
    <source>
        <strain evidence="3">JCM 16022</strain>
    </source>
</reference>
<evidence type="ECO:0008006" key="4">
    <source>
        <dbReference type="Google" id="ProtNLM"/>
    </source>
</evidence>
<dbReference type="RefSeq" id="WP_344153726.1">
    <property type="nucleotide sequence ID" value="NZ_BAAAQR010000009.1"/>
</dbReference>
<organism evidence="2 3">
    <name type="scientific">Nocardioides koreensis</name>
    <dbReference type="NCBI Taxonomy" id="433651"/>
    <lineage>
        <taxon>Bacteria</taxon>
        <taxon>Bacillati</taxon>
        <taxon>Actinomycetota</taxon>
        <taxon>Actinomycetes</taxon>
        <taxon>Propionibacteriales</taxon>
        <taxon>Nocardioidaceae</taxon>
        <taxon>Nocardioides</taxon>
    </lineage>
</organism>
<accession>A0ABP5LLP1</accession>
<evidence type="ECO:0000313" key="3">
    <source>
        <dbReference type="Proteomes" id="UP001501771"/>
    </source>
</evidence>
<keyword evidence="3" id="KW-1185">Reference proteome</keyword>
<feature type="region of interest" description="Disordered" evidence="1">
    <location>
        <begin position="41"/>
        <end position="93"/>
    </location>
</feature>
<dbReference type="EMBL" id="BAAAQR010000009">
    <property type="protein sequence ID" value="GAA2149724.1"/>
    <property type="molecule type" value="Genomic_DNA"/>
</dbReference>
<protein>
    <recommendedName>
        <fullName evidence="4">Histone</fullName>
    </recommendedName>
</protein>
<evidence type="ECO:0000313" key="2">
    <source>
        <dbReference type="EMBL" id="GAA2149724.1"/>
    </source>
</evidence>
<comment type="caution">
    <text evidence="2">The sequence shown here is derived from an EMBL/GenBank/DDBJ whole genome shotgun (WGS) entry which is preliminary data.</text>
</comment>
<sequence>MIDIKDRIKGVTDREQWAARGASFVAKAKATKVVWFPPEPVETGKKAASTAKKATKKAAKKPSGAARKTTAAAKKSTGTSTKKVSSPVRRKKA</sequence>
<dbReference type="Proteomes" id="UP001501771">
    <property type="component" value="Unassembled WGS sequence"/>
</dbReference>
<proteinExistence type="predicted"/>
<feature type="compositionally biased region" description="Low complexity" evidence="1">
    <location>
        <begin position="61"/>
        <end position="86"/>
    </location>
</feature>
<gene>
    <name evidence="2" type="ORF">GCM10009844_29710</name>
</gene>
<evidence type="ECO:0000256" key="1">
    <source>
        <dbReference type="SAM" id="MobiDB-lite"/>
    </source>
</evidence>
<name>A0ABP5LLP1_9ACTN</name>